<dbReference type="AlphaFoldDB" id="A0A0J7KKI8"/>
<accession>A0A0J7KKI8</accession>
<evidence type="ECO:0000313" key="2">
    <source>
        <dbReference type="Proteomes" id="UP000036403"/>
    </source>
</evidence>
<evidence type="ECO:0000313" key="1">
    <source>
        <dbReference type="EMBL" id="KMQ90928.1"/>
    </source>
</evidence>
<reference evidence="1 2" key="1">
    <citation type="submission" date="2015-04" db="EMBL/GenBank/DDBJ databases">
        <title>Lasius niger genome sequencing.</title>
        <authorList>
            <person name="Konorov E.A."/>
            <person name="Nikitin M.A."/>
            <person name="Kirill M.V."/>
            <person name="Chang P."/>
        </authorList>
    </citation>
    <scope>NUCLEOTIDE SEQUENCE [LARGE SCALE GENOMIC DNA]</scope>
    <source>
        <tissue evidence="1">Whole</tissue>
    </source>
</reference>
<gene>
    <name evidence="1" type="ORF">RF55_9260</name>
</gene>
<organism evidence="1 2">
    <name type="scientific">Lasius niger</name>
    <name type="common">Black garden ant</name>
    <dbReference type="NCBI Taxonomy" id="67767"/>
    <lineage>
        <taxon>Eukaryota</taxon>
        <taxon>Metazoa</taxon>
        <taxon>Ecdysozoa</taxon>
        <taxon>Arthropoda</taxon>
        <taxon>Hexapoda</taxon>
        <taxon>Insecta</taxon>
        <taxon>Pterygota</taxon>
        <taxon>Neoptera</taxon>
        <taxon>Endopterygota</taxon>
        <taxon>Hymenoptera</taxon>
        <taxon>Apocrita</taxon>
        <taxon>Aculeata</taxon>
        <taxon>Formicoidea</taxon>
        <taxon>Formicidae</taxon>
        <taxon>Formicinae</taxon>
        <taxon>Lasius</taxon>
        <taxon>Lasius</taxon>
    </lineage>
</organism>
<comment type="caution">
    <text evidence="1">The sequence shown here is derived from an EMBL/GenBank/DDBJ whole genome shotgun (WGS) entry which is preliminary data.</text>
</comment>
<keyword evidence="2" id="KW-1185">Reference proteome</keyword>
<name>A0A0J7KKI8_LASNI</name>
<sequence>MVRRERRRKKRANENIKMEEWDRYFRNLLGGVDEKVVRGMGRGIRRDEEREISKKEIRAVIRRQKDNKAIGMDEIPAEVWKYGGEKMEDWDWRTCYRIWRGEGWIEE</sequence>
<dbReference type="Proteomes" id="UP000036403">
    <property type="component" value="Unassembled WGS sequence"/>
</dbReference>
<dbReference type="EMBL" id="LBMM01006108">
    <property type="protein sequence ID" value="KMQ90928.1"/>
    <property type="molecule type" value="Genomic_DNA"/>
</dbReference>
<proteinExistence type="predicted"/>
<dbReference type="PaxDb" id="67767-A0A0J7KKI8"/>
<dbReference type="OrthoDB" id="7701337at2759"/>
<protein>
    <submittedName>
        <fullName evidence="1">Axoneme-associated protein</fullName>
    </submittedName>
</protein>